<dbReference type="Proteomes" id="UP000076154">
    <property type="component" value="Unassembled WGS sequence"/>
</dbReference>
<sequence length="228" mass="24717">MTSTTTTSNSTPAKPYTQTLPSRKPTPQKLLFPRTASLSMRSRLKPDATNDESTPIIPVPAPAPKAKAAISRRASASLLMQKTKHMLRAGLQKTATLPGSFQRWQDIKDKERNKDKDKGKGKGKKEREREREKVQWTDLTPGGEILGPVVDIGHGCDIGGGGDETEDGRIGRANGVQALFEMPGPVRTGGEEESGKFKEGETVSIKGEEVESECPIGDGKALERAKIR</sequence>
<accession>A0A369JRX9</accession>
<evidence type="ECO:0000313" key="2">
    <source>
        <dbReference type="EMBL" id="RDB23960.1"/>
    </source>
</evidence>
<dbReference type="EMBL" id="LUEZ02000046">
    <property type="protein sequence ID" value="RDB23960.1"/>
    <property type="molecule type" value="Genomic_DNA"/>
</dbReference>
<feature type="compositionally biased region" description="Basic and acidic residues" evidence="1">
    <location>
        <begin position="189"/>
        <end position="209"/>
    </location>
</feature>
<reference evidence="2" key="1">
    <citation type="submission" date="2018-04" db="EMBL/GenBank/DDBJ databases">
        <title>Whole genome sequencing of Hypsizygus marmoreus.</title>
        <authorList>
            <person name="Choi I.-G."/>
            <person name="Min B."/>
            <person name="Kim J.-G."/>
            <person name="Kim S."/>
            <person name="Oh Y.-L."/>
            <person name="Kong W.-S."/>
            <person name="Park H."/>
            <person name="Jeong J."/>
            <person name="Song E.-S."/>
        </authorList>
    </citation>
    <scope>NUCLEOTIDE SEQUENCE [LARGE SCALE GENOMIC DNA]</scope>
    <source>
        <strain evidence="2">51987-8</strain>
    </source>
</reference>
<organism evidence="2 3">
    <name type="scientific">Hypsizygus marmoreus</name>
    <name type="common">White beech mushroom</name>
    <name type="synonym">Agaricus marmoreus</name>
    <dbReference type="NCBI Taxonomy" id="39966"/>
    <lineage>
        <taxon>Eukaryota</taxon>
        <taxon>Fungi</taxon>
        <taxon>Dikarya</taxon>
        <taxon>Basidiomycota</taxon>
        <taxon>Agaricomycotina</taxon>
        <taxon>Agaricomycetes</taxon>
        <taxon>Agaricomycetidae</taxon>
        <taxon>Agaricales</taxon>
        <taxon>Tricholomatineae</taxon>
        <taxon>Lyophyllaceae</taxon>
        <taxon>Hypsizygus</taxon>
    </lineage>
</organism>
<evidence type="ECO:0000313" key="3">
    <source>
        <dbReference type="Proteomes" id="UP000076154"/>
    </source>
</evidence>
<gene>
    <name evidence="2" type="ORF">Hypma_009284</name>
</gene>
<feature type="region of interest" description="Disordered" evidence="1">
    <location>
        <begin position="1"/>
        <end position="68"/>
    </location>
</feature>
<feature type="region of interest" description="Disordered" evidence="1">
    <location>
        <begin position="182"/>
        <end position="228"/>
    </location>
</feature>
<keyword evidence="3" id="KW-1185">Reference proteome</keyword>
<dbReference type="InParanoid" id="A0A369JRX9"/>
<feature type="compositionally biased region" description="Basic and acidic residues" evidence="1">
    <location>
        <begin position="105"/>
        <end position="135"/>
    </location>
</feature>
<evidence type="ECO:0000256" key="1">
    <source>
        <dbReference type="SAM" id="MobiDB-lite"/>
    </source>
</evidence>
<comment type="caution">
    <text evidence="2">The sequence shown here is derived from an EMBL/GenBank/DDBJ whole genome shotgun (WGS) entry which is preliminary data.</text>
</comment>
<protein>
    <submittedName>
        <fullName evidence="2">Uncharacterized protein</fullName>
    </submittedName>
</protein>
<proteinExistence type="predicted"/>
<feature type="compositionally biased region" description="Polar residues" evidence="1">
    <location>
        <begin position="93"/>
        <end position="103"/>
    </location>
</feature>
<feature type="compositionally biased region" description="Low complexity" evidence="1">
    <location>
        <begin position="1"/>
        <end position="11"/>
    </location>
</feature>
<feature type="region of interest" description="Disordered" evidence="1">
    <location>
        <begin position="91"/>
        <end position="148"/>
    </location>
</feature>
<name>A0A369JRX9_HYPMA</name>
<dbReference type="AlphaFoldDB" id="A0A369JRX9"/>